<reference evidence="2" key="1">
    <citation type="submission" date="2022-11" db="EMBL/GenBank/DDBJ databases">
        <authorList>
            <person name="Hyden B.L."/>
            <person name="Feng K."/>
            <person name="Yates T."/>
            <person name="Jawdy S."/>
            <person name="Smart L.B."/>
            <person name="Muchero W."/>
        </authorList>
    </citation>
    <scope>NUCLEOTIDE SEQUENCE</scope>
    <source>
        <tissue evidence="2">Shoot tip</tissue>
    </source>
</reference>
<comment type="caution">
    <text evidence="2">The sequence shown here is derived from an EMBL/GenBank/DDBJ whole genome shotgun (WGS) entry which is preliminary data.</text>
</comment>
<dbReference type="Proteomes" id="UP001151529">
    <property type="component" value="Chromosome 13"/>
</dbReference>
<accession>A0A9Q0PSP3</accession>
<dbReference type="AlphaFoldDB" id="A0A9Q0PSP3"/>
<gene>
    <name evidence="2" type="ORF">OIU85_004513</name>
</gene>
<sequence>MGLNLGGLWQQGHSATYNTRRVFKSMRKGFYPLLGGNCTSKADPARVWPAARVPPGPKRPPTAESAIGRAGRSVASSPGFDLEAFDHNPTPRVKLTLSHDGLNPAHVPYWWVNNPTLGELRFTMIGRADIEGSKKQRRYERLGCHKPVIHVGSTLASRVKRGGAQPRFAE</sequence>
<dbReference type="OrthoDB" id="1595177at2759"/>
<feature type="region of interest" description="Disordered" evidence="1">
    <location>
        <begin position="51"/>
        <end position="73"/>
    </location>
</feature>
<reference evidence="2" key="2">
    <citation type="journal article" date="2023" name="Int. J. Mol. Sci.">
        <title>De Novo Assembly and Annotation of 11 Diverse Shrub Willow (Salix) Genomes Reveals Novel Gene Organization in Sex-Linked Regions.</title>
        <authorList>
            <person name="Hyden B."/>
            <person name="Feng K."/>
            <person name="Yates T.B."/>
            <person name="Jawdy S."/>
            <person name="Cereghino C."/>
            <person name="Smart L.B."/>
            <person name="Muchero W."/>
        </authorList>
    </citation>
    <scope>NUCLEOTIDE SEQUENCE [LARGE SCALE GENOMIC DNA]</scope>
    <source>
        <tissue evidence="2">Shoot tip</tissue>
    </source>
</reference>
<dbReference type="EMBL" id="JAPFFL010000011">
    <property type="protein sequence ID" value="KAJ6693743.1"/>
    <property type="molecule type" value="Genomic_DNA"/>
</dbReference>
<evidence type="ECO:0000313" key="2">
    <source>
        <dbReference type="EMBL" id="KAJ6693743.1"/>
    </source>
</evidence>
<organism evidence="2 3">
    <name type="scientific">Salix viminalis</name>
    <name type="common">Common osier</name>
    <name type="synonym">Basket willow</name>
    <dbReference type="NCBI Taxonomy" id="40686"/>
    <lineage>
        <taxon>Eukaryota</taxon>
        <taxon>Viridiplantae</taxon>
        <taxon>Streptophyta</taxon>
        <taxon>Embryophyta</taxon>
        <taxon>Tracheophyta</taxon>
        <taxon>Spermatophyta</taxon>
        <taxon>Magnoliopsida</taxon>
        <taxon>eudicotyledons</taxon>
        <taxon>Gunneridae</taxon>
        <taxon>Pentapetalae</taxon>
        <taxon>rosids</taxon>
        <taxon>fabids</taxon>
        <taxon>Malpighiales</taxon>
        <taxon>Salicaceae</taxon>
        <taxon>Saliceae</taxon>
        <taxon>Salix</taxon>
    </lineage>
</organism>
<evidence type="ECO:0000256" key="1">
    <source>
        <dbReference type="SAM" id="MobiDB-lite"/>
    </source>
</evidence>
<proteinExistence type="predicted"/>
<name>A0A9Q0PSP3_SALVM</name>
<keyword evidence="3" id="KW-1185">Reference proteome</keyword>
<evidence type="ECO:0000313" key="3">
    <source>
        <dbReference type="Proteomes" id="UP001151529"/>
    </source>
</evidence>
<protein>
    <submittedName>
        <fullName evidence="2">Uncharacterized protein</fullName>
    </submittedName>
</protein>